<gene>
    <name evidence="2" type="ORF">F2P47_07285</name>
</gene>
<evidence type="ECO:0000256" key="1">
    <source>
        <dbReference type="SAM" id="Phobius"/>
    </source>
</evidence>
<keyword evidence="1" id="KW-0472">Membrane</keyword>
<evidence type="ECO:0000313" key="3">
    <source>
        <dbReference type="Proteomes" id="UP000468901"/>
    </source>
</evidence>
<name>A0A6N6VIZ0_9HYPH</name>
<dbReference type="RefSeq" id="WP_152215683.1">
    <property type="nucleotide sequence ID" value="NZ_WESC01000005.1"/>
</dbReference>
<dbReference type="EMBL" id="WESC01000005">
    <property type="protein sequence ID" value="KAB7740841.1"/>
    <property type="molecule type" value="Genomic_DNA"/>
</dbReference>
<reference evidence="2 3" key="1">
    <citation type="submission" date="2019-09" db="EMBL/GenBank/DDBJ databases">
        <title>Parvibaculum sedimenti sp. nov., isolated from sediment.</title>
        <authorList>
            <person name="Wang Y."/>
        </authorList>
    </citation>
    <scope>NUCLEOTIDE SEQUENCE [LARGE SCALE GENOMIC DNA]</scope>
    <source>
        <strain evidence="2 3">HXT-9</strain>
    </source>
</reference>
<feature type="transmembrane region" description="Helical" evidence="1">
    <location>
        <begin position="225"/>
        <end position="242"/>
    </location>
</feature>
<keyword evidence="1" id="KW-1133">Transmembrane helix</keyword>
<keyword evidence="1" id="KW-0812">Transmembrane</keyword>
<proteinExistence type="predicted"/>
<feature type="transmembrane region" description="Helical" evidence="1">
    <location>
        <begin position="152"/>
        <end position="177"/>
    </location>
</feature>
<keyword evidence="3" id="KW-1185">Reference proteome</keyword>
<comment type="caution">
    <text evidence="2">The sequence shown here is derived from an EMBL/GenBank/DDBJ whole genome shotgun (WGS) entry which is preliminary data.</text>
</comment>
<dbReference type="AlphaFoldDB" id="A0A6N6VIZ0"/>
<accession>A0A6N6VIZ0</accession>
<feature type="transmembrane region" description="Helical" evidence="1">
    <location>
        <begin position="184"/>
        <end position="205"/>
    </location>
</feature>
<dbReference type="PROSITE" id="PS51257">
    <property type="entry name" value="PROKAR_LIPOPROTEIN"/>
    <property type="match status" value="1"/>
</dbReference>
<evidence type="ECO:0000313" key="2">
    <source>
        <dbReference type="EMBL" id="KAB7740841.1"/>
    </source>
</evidence>
<organism evidence="2 3">
    <name type="scientific">Parvibaculum sedimenti</name>
    <dbReference type="NCBI Taxonomy" id="2608632"/>
    <lineage>
        <taxon>Bacteria</taxon>
        <taxon>Pseudomonadati</taxon>
        <taxon>Pseudomonadota</taxon>
        <taxon>Alphaproteobacteria</taxon>
        <taxon>Hyphomicrobiales</taxon>
        <taxon>Parvibaculaceae</taxon>
        <taxon>Parvibaculum</taxon>
    </lineage>
</organism>
<evidence type="ECO:0008006" key="4">
    <source>
        <dbReference type="Google" id="ProtNLM"/>
    </source>
</evidence>
<sequence>MWRAIIFLLCVCFVASGCGSKDYEKGDRRDFAQKILQEIIRRDSLALSQELAEEVDTLDNRAALRSAFELLPREPLKGSKLVAETQKGGDTQFVYRLDYSDRAVFALVTVRDQPPRNYEDSFEVVGVYLAPRSAKDLDANSFELKNLRIGQYLIFPPFAVVPIFVALCFFACLFSSLPWKAKVVWLPCMLVGLFQINYVWATGFVQINLLAVQFPTVNVARVAPWANWVVQLSLPLAAIIFWRRYPNDVWRVLSFLGSLPVRNGKAQGLNAKLTDSRGDDGGTG</sequence>
<dbReference type="Proteomes" id="UP000468901">
    <property type="component" value="Unassembled WGS sequence"/>
</dbReference>
<protein>
    <recommendedName>
        <fullName evidence="4">Lipoprotein</fullName>
    </recommendedName>
</protein>